<dbReference type="EMBL" id="NMUH01007149">
    <property type="protein sequence ID" value="MQM16747.1"/>
    <property type="molecule type" value="Genomic_DNA"/>
</dbReference>
<accession>A0A843XBY2</accession>
<evidence type="ECO:0000256" key="3">
    <source>
        <dbReference type="ARBA" id="ARBA00022737"/>
    </source>
</evidence>
<evidence type="ECO:0000256" key="7">
    <source>
        <dbReference type="SAM" id="MobiDB-lite"/>
    </source>
</evidence>
<organism evidence="12 13">
    <name type="scientific">Colocasia esculenta</name>
    <name type="common">Wild taro</name>
    <name type="synonym">Arum esculentum</name>
    <dbReference type="NCBI Taxonomy" id="4460"/>
    <lineage>
        <taxon>Eukaryota</taxon>
        <taxon>Viridiplantae</taxon>
        <taxon>Streptophyta</taxon>
        <taxon>Embryophyta</taxon>
        <taxon>Tracheophyta</taxon>
        <taxon>Spermatophyta</taxon>
        <taxon>Magnoliopsida</taxon>
        <taxon>Liliopsida</taxon>
        <taxon>Araceae</taxon>
        <taxon>Aroideae</taxon>
        <taxon>Colocasieae</taxon>
        <taxon>Colocasia</taxon>
    </lineage>
</organism>
<evidence type="ECO:0000256" key="6">
    <source>
        <dbReference type="ARBA" id="ARBA00022840"/>
    </source>
</evidence>
<dbReference type="InterPro" id="IPR041118">
    <property type="entry name" value="Rx_N"/>
</dbReference>
<keyword evidence="13" id="KW-1185">Reference proteome</keyword>
<dbReference type="Pfam" id="PF00931">
    <property type="entry name" value="NB-ARC"/>
    <property type="match status" value="1"/>
</dbReference>
<feature type="domain" description="Disease resistance N-terminal" evidence="9">
    <location>
        <begin position="18"/>
        <end position="84"/>
    </location>
</feature>
<evidence type="ECO:0000256" key="5">
    <source>
        <dbReference type="ARBA" id="ARBA00022821"/>
    </source>
</evidence>
<dbReference type="Pfam" id="PF18052">
    <property type="entry name" value="Rx_N"/>
    <property type="match status" value="1"/>
</dbReference>
<dbReference type="AlphaFoldDB" id="A0A843XBY2"/>
<gene>
    <name evidence="12" type="ORF">Taro_049703</name>
</gene>
<dbReference type="PANTHER" id="PTHR36766:SF70">
    <property type="entry name" value="DISEASE RESISTANCE PROTEIN RGA4"/>
    <property type="match status" value="1"/>
</dbReference>
<sequence length="1070" mass="122169">MAPQAVFAGFVGPFKAAFERAIEEWEQICGLHKEIQRWVTTMKQLKPVMEDAEEKQMSNSELRLWLSELKQVVFDAEDLVDGLTADPAAVQPWGAHSCNVPTMTLATRAQIREINDRLDDLAHRTAMLGLHTSTVEGSHLGRPRRPTTTSLLSDFPITVGRYTEKERVIKEILSSSTRVAESSSINRGFSVLPIVGAGGIGKTTLARSVFYDEVVEKRFEPRIWLHVSKDFDPLRLLGDIFENFATSGEKDRRHKPADLEWLQRRVRWEVEGKALLLVLDDVWEAEPSKWEELFKPLHHCRKGSVVLVTSPNRAVGDKMQGWMNPLPLEPLSHNSMWSVLQIHTFLGTSDAERGHLEAIGRCIVGKLKGLPLAALAIAPLLRNQLDVEHWKRVLEHEVWEWKQAILPALQLSYLYLDGYLKQCFAYCSLFPKGHTYDREDIVQLWEAQCFIRVHRDTTMEMSGSWYCRYLLHGHHLRARLCWIMHDFVHTLAEYVSQGDCFRLEEDHKCMEVADTVRHISICLSKCDPEKLNSLCRFDKLRTLLFLPRFDQFNDLTTHVLEEWLSHMKLLRVLGLRHCQFKEMPESIGDLKQLRYLDLSENDLLEHLPESLGNLYGLQTLKLEGCTSLRALPAGTSELTNLRHLQADDTLVSNLDGLGKLTSLEELKVRGRKARELGGMSMLRKLSMWNLEEVESREEVAQIGLQGMKHLAELRLEWRTQRKGDAVPVNCEVEEGVLQALRPNEDSIEVLHILGYRGVKSPDWMEAMTMASFFKLREVVMLCCPSWKALRSSLSQLPYLGSLTIKSMPQWEGWTCPVWVGDHFNSQQDPDPSLAMRFFPSLRNLQIGECPRLRELPLLPLTLWSLRLEKVGLACLPSLRGCGCCGRETEEASSASAELDSLHVASCCNLTSACALLQHHLPALKEAVIEKCPKLVSFPEKGFGHLLKLKKLWIIRCPGLRRPPPAWEELRHLPPKLEDLRIEWCGNAMGWWWRTGLQRVKGDTGYRRRSMHSLTTGTDKAWQKTESHEANKDQRLGKSSTEGYCKMPSTETTVVKDGRQTKAPHHMDIIL</sequence>
<keyword evidence="4" id="KW-0547">Nucleotide-binding</keyword>
<dbReference type="Gene3D" id="3.40.50.300">
    <property type="entry name" value="P-loop containing nucleotide triphosphate hydrolases"/>
    <property type="match status" value="1"/>
</dbReference>
<proteinExistence type="inferred from homology"/>
<dbReference type="InterPro" id="IPR027417">
    <property type="entry name" value="P-loop_NTPase"/>
</dbReference>
<evidence type="ECO:0000256" key="2">
    <source>
        <dbReference type="ARBA" id="ARBA00022614"/>
    </source>
</evidence>
<feature type="domain" description="NB-ARC" evidence="8">
    <location>
        <begin position="186"/>
        <end position="345"/>
    </location>
</feature>
<evidence type="ECO:0000259" key="11">
    <source>
        <dbReference type="Pfam" id="PF23598"/>
    </source>
</evidence>
<dbReference type="InterPro" id="IPR058922">
    <property type="entry name" value="WHD_DRP"/>
</dbReference>
<dbReference type="Pfam" id="PF23559">
    <property type="entry name" value="WHD_DRP"/>
    <property type="match status" value="1"/>
</dbReference>
<dbReference type="Pfam" id="PF23598">
    <property type="entry name" value="LRR_14"/>
    <property type="match status" value="1"/>
</dbReference>
<dbReference type="GO" id="GO:0051707">
    <property type="term" value="P:response to other organism"/>
    <property type="evidence" value="ECO:0007669"/>
    <property type="project" value="UniProtKB-ARBA"/>
</dbReference>
<dbReference type="OrthoDB" id="621413at2759"/>
<evidence type="ECO:0000259" key="9">
    <source>
        <dbReference type="Pfam" id="PF18052"/>
    </source>
</evidence>
<evidence type="ECO:0000313" key="13">
    <source>
        <dbReference type="Proteomes" id="UP000652761"/>
    </source>
</evidence>
<dbReference type="Gene3D" id="3.80.10.10">
    <property type="entry name" value="Ribonuclease Inhibitor"/>
    <property type="match status" value="2"/>
</dbReference>
<evidence type="ECO:0000256" key="4">
    <source>
        <dbReference type="ARBA" id="ARBA00022741"/>
    </source>
</evidence>
<reference evidence="12" key="1">
    <citation type="submission" date="2017-07" db="EMBL/GenBank/DDBJ databases">
        <title>Taro Niue Genome Assembly and Annotation.</title>
        <authorList>
            <person name="Atibalentja N."/>
            <person name="Keating K."/>
            <person name="Fields C.J."/>
        </authorList>
    </citation>
    <scope>NUCLEOTIDE SEQUENCE</scope>
    <source>
        <strain evidence="12">Niue_2</strain>
        <tissue evidence="12">Leaf</tissue>
    </source>
</reference>
<comment type="caution">
    <text evidence="12">The sequence shown here is derived from an EMBL/GenBank/DDBJ whole genome shotgun (WGS) entry which is preliminary data.</text>
</comment>
<dbReference type="InterPro" id="IPR002182">
    <property type="entry name" value="NB-ARC"/>
</dbReference>
<evidence type="ECO:0000256" key="1">
    <source>
        <dbReference type="ARBA" id="ARBA00008894"/>
    </source>
</evidence>
<feature type="domain" description="Disease resistance protein winged helix" evidence="10">
    <location>
        <begin position="429"/>
        <end position="492"/>
    </location>
</feature>
<keyword evidence="3" id="KW-0677">Repeat</keyword>
<dbReference type="Gene3D" id="1.10.10.10">
    <property type="entry name" value="Winged helix-like DNA-binding domain superfamily/Winged helix DNA-binding domain"/>
    <property type="match status" value="1"/>
</dbReference>
<evidence type="ECO:0000259" key="8">
    <source>
        <dbReference type="Pfam" id="PF00931"/>
    </source>
</evidence>
<dbReference type="GO" id="GO:0006952">
    <property type="term" value="P:defense response"/>
    <property type="evidence" value="ECO:0007669"/>
    <property type="project" value="UniProtKB-KW"/>
</dbReference>
<dbReference type="Proteomes" id="UP000652761">
    <property type="component" value="Unassembled WGS sequence"/>
</dbReference>
<keyword evidence="6" id="KW-0067">ATP-binding</keyword>
<dbReference type="PANTHER" id="PTHR36766">
    <property type="entry name" value="PLANT BROAD-SPECTRUM MILDEW RESISTANCE PROTEIN RPW8"/>
    <property type="match status" value="1"/>
</dbReference>
<dbReference type="InterPro" id="IPR032675">
    <property type="entry name" value="LRR_dom_sf"/>
</dbReference>
<dbReference type="PRINTS" id="PR00364">
    <property type="entry name" value="DISEASERSIST"/>
</dbReference>
<feature type="domain" description="Disease resistance R13L4/SHOC-2-like LRR" evidence="11">
    <location>
        <begin position="564"/>
        <end position="883"/>
    </location>
</feature>
<dbReference type="GO" id="GO:0005524">
    <property type="term" value="F:ATP binding"/>
    <property type="evidence" value="ECO:0007669"/>
    <property type="project" value="UniProtKB-KW"/>
</dbReference>
<feature type="region of interest" description="Disordered" evidence="7">
    <location>
        <begin position="1010"/>
        <end position="1043"/>
    </location>
</feature>
<dbReference type="InterPro" id="IPR036388">
    <property type="entry name" value="WH-like_DNA-bd_sf"/>
</dbReference>
<dbReference type="Gene3D" id="1.20.5.4130">
    <property type="match status" value="1"/>
</dbReference>
<dbReference type="SUPFAM" id="SSF52540">
    <property type="entry name" value="P-loop containing nucleoside triphosphate hydrolases"/>
    <property type="match status" value="1"/>
</dbReference>
<name>A0A843XBY2_COLES</name>
<dbReference type="InterPro" id="IPR055414">
    <property type="entry name" value="LRR_R13L4/SHOC2-like"/>
</dbReference>
<evidence type="ECO:0000313" key="12">
    <source>
        <dbReference type="EMBL" id="MQM16747.1"/>
    </source>
</evidence>
<comment type="similarity">
    <text evidence="1">Belongs to the disease resistance NB-LRR family.</text>
</comment>
<keyword evidence="5" id="KW-0611">Plant defense</keyword>
<feature type="compositionally biased region" description="Basic and acidic residues" evidence="7">
    <location>
        <begin position="1020"/>
        <end position="1035"/>
    </location>
</feature>
<protein>
    <submittedName>
        <fullName evidence="12">Uncharacterized protein</fullName>
    </submittedName>
</protein>
<evidence type="ECO:0000259" key="10">
    <source>
        <dbReference type="Pfam" id="PF23559"/>
    </source>
</evidence>
<dbReference type="GO" id="GO:0043531">
    <property type="term" value="F:ADP binding"/>
    <property type="evidence" value="ECO:0007669"/>
    <property type="project" value="InterPro"/>
</dbReference>
<keyword evidence="2" id="KW-0433">Leucine-rich repeat</keyword>
<dbReference type="SUPFAM" id="SSF52058">
    <property type="entry name" value="L domain-like"/>
    <property type="match status" value="1"/>
</dbReference>